<evidence type="ECO:0000313" key="2">
    <source>
        <dbReference type="Proteomes" id="UP000215335"/>
    </source>
</evidence>
<keyword evidence="2" id="KW-1185">Reference proteome</keyword>
<sequence length="43" mass="5154">MGCSIFLPWCVYYFSSHQHRKCTFLSRRPGGNVVLSVQMWRKF</sequence>
<dbReference type="Proteomes" id="UP000215335">
    <property type="component" value="Unassembled WGS sequence"/>
</dbReference>
<proteinExistence type="predicted"/>
<dbReference type="AlphaFoldDB" id="A0A232F152"/>
<dbReference type="EMBL" id="NNAY01001351">
    <property type="protein sequence ID" value="OXU24273.1"/>
    <property type="molecule type" value="Genomic_DNA"/>
</dbReference>
<accession>A0A232F152</accession>
<protein>
    <submittedName>
        <fullName evidence="1">Uncharacterized protein</fullName>
    </submittedName>
</protein>
<reference evidence="1 2" key="1">
    <citation type="journal article" date="2017" name="Curr. Biol.">
        <title>The Evolution of Venom by Co-option of Single-Copy Genes.</title>
        <authorList>
            <person name="Martinson E.O."/>
            <person name="Mrinalini"/>
            <person name="Kelkar Y.D."/>
            <person name="Chang C.H."/>
            <person name="Werren J.H."/>
        </authorList>
    </citation>
    <scope>NUCLEOTIDE SEQUENCE [LARGE SCALE GENOMIC DNA]</scope>
    <source>
        <strain evidence="1 2">Alberta</strain>
        <tissue evidence="1">Whole body</tissue>
    </source>
</reference>
<evidence type="ECO:0000313" key="1">
    <source>
        <dbReference type="EMBL" id="OXU24273.1"/>
    </source>
</evidence>
<organism evidence="1 2">
    <name type="scientific">Trichomalopsis sarcophagae</name>
    <dbReference type="NCBI Taxonomy" id="543379"/>
    <lineage>
        <taxon>Eukaryota</taxon>
        <taxon>Metazoa</taxon>
        <taxon>Ecdysozoa</taxon>
        <taxon>Arthropoda</taxon>
        <taxon>Hexapoda</taxon>
        <taxon>Insecta</taxon>
        <taxon>Pterygota</taxon>
        <taxon>Neoptera</taxon>
        <taxon>Endopterygota</taxon>
        <taxon>Hymenoptera</taxon>
        <taxon>Apocrita</taxon>
        <taxon>Proctotrupomorpha</taxon>
        <taxon>Chalcidoidea</taxon>
        <taxon>Pteromalidae</taxon>
        <taxon>Pteromalinae</taxon>
        <taxon>Trichomalopsis</taxon>
    </lineage>
</organism>
<comment type="caution">
    <text evidence="1">The sequence shown here is derived from an EMBL/GenBank/DDBJ whole genome shotgun (WGS) entry which is preliminary data.</text>
</comment>
<name>A0A232F152_9HYME</name>
<gene>
    <name evidence="1" type="ORF">TSAR_004059</name>
</gene>